<dbReference type="EMBL" id="JADGKB010000010">
    <property type="protein sequence ID" value="KAJ3260649.1"/>
    <property type="molecule type" value="Genomic_DNA"/>
</dbReference>
<name>A0AAD5UKK8_9FUNG</name>
<organism evidence="1 2">
    <name type="scientific">Boothiomyces macroporosus</name>
    <dbReference type="NCBI Taxonomy" id="261099"/>
    <lineage>
        <taxon>Eukaryota</taxon>
        <taxon>Fungi</taxon>
        <taxon>Fungi incertae sedis</taxon>
        <taxon>Chytridiomycota</taxon>
        <taxon>Chytridiomycota incertae sedis</taxon>
        <taxon>Chytridiomycetes</taxon>
        <taxon>Rhizophydiales</taxon>
        <taxon>Terramycetaceae</taxon>
        <taxon>Boothiomyces</taxon>
    </lineage>
</organism>
<gene>
    <name evidence="1" type="ORF">HK103_000259</name>
</gene>
<dbReference type="AlphaFoldDB" id="A0AAD5UKK8"/>
<proteinExistence type="predicted"/>
<evidence type="ECO:0000313" key="1">
    <source>
        <dbReference type="EMBL" id="KAJ3260649.1"/>
    </source>
</evidence>
<reference evidence="1" key="1">
    <citation type="submission" date="2020-05" db="EMBL/GenBank/DDBJ databases">
        <title>Phylogenomic resolution of chytrid fungi.</title>
        <authorList>
            <person name="Stajich J.E."/>
            <person name="Amses K."/>
            <person name="Simmons R."/>
            <person name="Seto K."/>
            <person name="Myers J."/>
            <person name="Bonds A."/>
            <person name="Quandt C.A."/>
            <person name="Barry K."/>
            <person name="Liu P."/>
            <person name="Grigoriev I."/>
            <person name="Longcore J.E."/>
            <person name="James T.Y."/>
        </authorList>
    </citation>
    <scope>NUCLEOTIDE SEQUENCE</scope>
    <source>
        <strain evidence="1">PLAUS21</strain>
    </source>
</reference>
<keyword evidence="2" id="KW-1185">Reference proteome</keyword>
<accession>A0AAD5UKK8</accession>
<protein>
    <submittedName>
        <fullName evidence="1">Uncharacterized protein</fullName>
    </submittedName>
</protein>
<evidence type="ECO:0000313" key="2">
    <source>
        <dbReference type="Proteomes" id="UP001210925"/>
    </source>
</evidence>
<sequence>MRKLCRFIRRYSQGIIIVNQSYMGSLYNDVSTINPKPQFSVTQLETMLNDNRSLDDIWKYYQCITHDYDSLKQIPSTVYSLLFQSISRSPNMDKIDYLIRDMKMISKYPTRTDFHYILDVCKRLNRDVLLQIERWKLDKSKAIELLELLASDMKNMDVLDQIPLIIRIISFTLPNRILTWQISGKLIEQLPHEVMLEVCTYLHSTGVRLPDLAYTELLKENSIEALEILIENEAIRYQSNYNQLFLKCDILNRLDLASKLWDKMIPQFKSSARVFTWDSTFIYIEMLMKYNKHYEASLVFKRFFSLQNGQVWTFKEADNLIWIAKYCKLCEKYECKQFADEYDYIKWNCK</sequence>
<comment type="caution">
    <text evidence="1">The sequence shown here is derived from an EMBL/GenBank/DDBJ whole genome shotgun (WGS) entry which is preliminary data.</text>
</comment>
<dbReference type="Proteomes" id="UP001210925">
    <property type="component" value="Unassembled WGS sequence"/>
</dbReference>